<evidence type="ECO:0000313" key="4">
    <source>
        <dbReference type="EMBL" id="TXK03392.1"/>
    </source>
</evidence>
<dbReference type="InterPro" id="IPR058747">
    <property type="entry name" value="PglY_C"/>
</dbReference>
<accession>A0A5C8HMC9</accession>
<feature type="compositionally biased region" description="Pro residues" evidence="1">
    <location>
        <begin position="1145"/>
        <end position="1159"/>
    </location>
</feature>
<proteinExistence type="predicted"/>
<dbReference type="OrthoDB" id="3201900at2"/>
<evidence type="ECO:0000259" key="2">
    <source>
        <dbReference type="Pfam" id="PF26381"/>
    </source>
</evidence>
<evidence type="ECO:0000259" key="3">
    <source>
        <dbReference type="Pfam" id="PF26382"/>
    </source>
</evidence>
<organism evidence="4 5">
    <name type="scientific">Microbacterium mitrae</name>
    <dbReference type="NCBI Taxonomy" id="664640"/>
    <lineage>
        <taxon>Bacteria</taxon>
        <taxon>Bacillati</taxon>
        <taxon>Actinomycetota</taxon>
        <taxon>Actinomycetes</taxon>
        <taxon>Micrococcales</taxon>
        <taxon>Microbacteriaceae</taxon>
        <taxon>Microbacterium</taxon>
    </lineage>
</organism>
<dbReference type="Pfam" id="PF26382">
    <property type="entry name" value="BREX_PglY_6th"/>
    <property type="match status" value="1"/>
</dbReference>
<keyword evidence="5" id="KW-1185">Reference proteome</keyword>
<dbReference type="AlphaFoldDB" id="A0A5C8HMC9"/>
<dbReference type="RefSeq" id="WP_147826323.1">
    <property type="nucleotide sequence ID" value="NZ_BAAARG010000001.1"/>
</dbReference>
<comment type="caution">
    <text evidence="4">The sequence shown here is derived from an EMBL/GenBank/DDBJ whole genome shotgun (WGS) entry which is preliminary data.</text>
</comment>
<dbReference type="EMBL" id="VRSW01000004">
    <property type="protein sequence ID" value="TXK03392.1"/>
    <property type="molecule type" value="Genomic_DNA"/>
</dbReference>
<evidence type="ECO:0000313" key="5">
    <source>
        <dbReference type="Proteomes" id="UP000321196"/>
    </source>
</evidence>
<feature type="domain" description="ATPase PglY C-terminal" evidence="3">
    <location>
        <begin position="972"/>
        <end position="1141"/>
    </location>
</feature>
<evidence type="ECO:0008006" key="6">
    <source>
        <dbReference type="Google" id="ProtNLM"/>
    </source>
</evidence>
<dbReference type="Pfam" id="PF26381">
    <property type="entry name" value="BREX_PglY_5th"/>
    <property type="match status" value="1"/>
</dbReference>
<dbReference type="Proteomes" id="UP000321196">
    <property type="component" value="Unassembled WGS sequence"/>
</dbReference>
<evidence type="ECO:0000256" key="1">
    <source>
        <dbReference type="SAM" id="MobiDB-lite"/>
    </source>
</evidence>
<gene>
    <name evidence="4" type="ORF">FVP60_10910</name>
</gene>
<sequence length="1213" mass="132172">MTEFTQQSPLRDLIEIPERVEAADFVIKLDEGVARHTQTVKDYVVTDAIAEAIGEGLDLVAASLARQSSRGAFLDGSFGSGKSHYMAVLHLLLTGSLEARQIPGLAPTIAARQDLLGHKLLALDYNLLGATSFEDAIFKGYLKTVAEKHPDAPAPILHASDALLVDARNMRAHMGDDAFFAGLGSGDSAWGALASAWDAASFDAASTQRPGSPDRDRLVGDLIESYFSGYARAGQWLPMEDGLQALSAHAKSLGYQGLVFMIDEIVLWLGQHLTNEDWVRTETEKVVQLAENAAANLPIPITSFLARQRDLRDFLGTHASGAERAAHAQVFEYWEERFSKIKLQAADLPKIVKQRLLQPKNPAAAATLQSALTEVKRDYAAWGYLLSDDAHSDEKAFGDVYPFSPALVDTMVALSSLMQRERTALKLMAELLRDGRNTLRVSDVIPVGDLYAPVVLGGSQPLTDEMKQHFQISSDFYLKKMRPYLLRKHSLTEATTEALDRNHAFVTEDRLAKTVLIAALAPEAKSLSNLTAAKLAALNYGTIDAFIPGQEASQALTLVREWASEFGEVSVGDGADPIITATLSGVDYDSILQRVVTEDNPQARRELVRKMIAHELNLSSESLVGRRLSHVWRGQKRNVVVKFGNVRDTSDVLDSDLVHSDADWHVIIDFPYDSGDRRPSDDLARLRQVKDDDRRANTIAWVPNFLSDPRQTDLGKLVQLEFLLKGNHFDENAIHLPVADRGPARQNLEAQRRTLREVIAGAIRQAYHVNTPEEVNVSHELGGSEIFQVLLPGVTIAPPPTGTLLEGIHHALDTAWAAEFPDHPDLGADEVTVRRLTEAVDLVTATVEAGGRRQGLTLAEQRVAREVVSKLKLGTVNENVLVVDRANFGWSSEFARWEGELGESITIDRLREKMHKWGMTRHMEDAVLITWALLGNYDLGSTGTLTIGGLGSGAVPRLADIPSEEDWSLAGSRAGTIFGITPEHNRTVRAVSRFADNIRARATTSTFSDLVGQLEAHADVLGLDTAALLGRLATARRLRGLTAALSGNLTDTALIETLASFDLPDELTAFAATHATAQHIVQHLSGLDWDMVTAALSRNDAKFGATVTALQETARVDESIAKLEPQLHQLAADARALLMNASGPETPPAPAPAPQPEPSARPEQSQISLTGHTTHTTVAELDAALAQLGKAIRSETQARDTDRVTITWQVDES</sequence>
<protein>
    <recommendedName>
        <fullName evidence="6">Phage resistance protein</fullName>
    </recommendedName>
</protein>
<dbReference type="InterPro" id="IPR058748">
    <property type="entry name" value="PglY_5th"/>
</dbReference>
<reference evidence="4 5" key="1">
    <citation type="submission" date="2019-08" db="EMBL/GenBank/DDBJ databases">
        <authorList>
            <person name="Dong K."/>
        </authorList>
    </citation>
    <scope>NUCLEOTIDE SEQUENCE [LARGE SCALE GENOMIC DNA]</scope>
    <source>
        <strain evidence="4 5">M4-8</strain>
    </source>
</reference>
<feature type="region of interest" description="Disordered" evidence="1">
    <location>
        <begin position="1140"/>
        <end position="1175"/>
    </location>
</feature>
<name>A0A5C8HMC9_9MICO</name>
<feature type="domain" description="ATPase PglY 5th" evidence="2">
    <location>
        <begin position="835"/>
        <end position="932"/>
    </location>
</feature>